<keyword evidence="2" id="KW-1185">Reference proteome</keyword>
<proteinExistence type="predicted"/>
<protein>
    <submittedName>
        <fullName evidence="1">Aspartic peptidase domain-containing protein</fullName>
    </submittedName>
</protein>
<evidence type="ECO:0000313" key="2">
    <source>
        <dbReference type="Proteomes" id="UP000790377"/>
    </source>
</evidence>
<comment type="caution">
    <text evidence="1">The sequence shown here is derived from an EMBL/GenBank/DDBJ whole genome shotgun (WGS) entry which is preliminary data.</text>
</comment>
<dbReference type="Proteomes" id="UP000790377">
    <property type="component" value="Unassembled WGS sequence"/>
</dbReference>
<sequence length="407" mass="42600">MMLLTCVLLSFLLALVAALPGPSNVITIPLLQRSSLDGIADFSASKGSMTGAASRIERNIAHGLSASHSLVRDSYLQSQSQASVPLINHASYWYGNITAGTPPVTFTMIFDTGSSDLYLPGPMCNTCNSSAVYNSNASSTSTEVDGLLVNLAYGDGSWVTGVPYNDNITIGGYTASSFAGNAQNQTIVVASSYSPGFINMDRVYDGLIGMAFGSIGRSTSSPLLETLVNQSSLPEPIFAFSLGSNNSELSIGGVNSALYTGAITYANVTDAAMWKIVVDGVSANGTSVFCGIEAVVDTGTSLILGDSINVDTLYAAIDGIMITPSTYAYPCDASPNVAFQIGNMSIAIDPEWLNGGSLPAPVNGVEMCLGMIGISFTDYWILGDIFMRNVYTVFDMGNKRVGFADLA</sequence>
<reference evidence="1" key="1">
    <citation type="journal article" date="2021" name="New Phytol.">
        <title>Evolutionary innovations through gain and loss of genes in the ectomycorrhizal Boletales.</title>
        <authorList>
            <person name="Wu G."/>
            <person name="Miyauchi S."/>
            <person name="Morin E."/>
            <person name="Kuo A."/>
            <person name="Drula E."/>
            <person name="Varga T."/>
            <person name="Kohler A."/>
            <person name="Feng B."/>
            <person name="Cao Y."/>
            <person name="Lipzen A."/>
            <person name="Daum C."/>
            <person name="Hundley H."/>
            <person name="Pangilinan J."/>
            <person name="Johnson J."/>
            <person name="Barry K."/>
            <person name="LaButti K."/>
            <person name="Ng V."/>
            <person name="Ahrendt S."/>
            <person name="Min B."/>
            <person name="Choi I.G."/>
            <person name="Park H."/>
            <person name="Plett J.M."/>
            <person name="Magnuson J."/>
            <person name="Spatafora J.W."/>
            <person name="Nagy L.G."/>
            <person name="Henrissat B."/>
            <person name="Grigoriev I.V."/>
            <person name="Yang Z.L."/>
            <person name="Xu J."/>
            <person name="Martin F.M."/>
        </authorList>
    </citation>
    <scope>NUCLEOTIDE SEQUENCE</scope>
    <source>
        <strain evidence="1">ATCC 28755</strain>
    </source>
</reference>
<accession>A0ACB8A7X0</accession>
<evidence type="ECO:0000313" key="1">
    <source>
        <dbReference type="EMBL" id="KAH7909359.1"/>
    </source>
</evidence>
<dbReference type="EMBL" id="MU267764">
    <property type="protein sequence ID" value="KAH7909359.1"/>
    <property type="molecule type" value="Genomic_DNA"/>
</dbReference>
<organism evidence="1 2">
    <name type="scientific">Hygrophoropsis aurantiaca</name>
    <dbReference type="NCBI Taxonomy" id="72124"/>
    <lineage>
        <taxon>Eukaryota</taxon>
        <taxon>Fungi</taxon>
        <taxon>Dikarya</taxon>
        <taxon>Basidiomycota</taxon>
        <taxon>Agaricomycotina</taxon>
        <taxon>Agaricomycetes</taxon>
        <taxon>Agaricomycetidae</taxon>
        <taxon>Boletales</taxon>
        <taxon>Coniophorineae</taxon>
        <taxon>Hygrophoropsidaceae</taxon>
        <taxon>Hygrophoropsis</taxon>
    </lineage>
</organism>
<gene>
    <name evidence="1" type="ORF">BJ138DRAFT_1127741</name>
</gene>
<name>A0ACB8A7X0_9AGAM</name>